<organism evidence="1 2">
    <name type="scientific">Helicobacter bilis</name>
    <dbReference type="NCBI Taxonomy" id="37372"/>
    <lineage>
        <taxon>Bacteria</taxon>
        <taxon>Pseudomonadati</taxon>
        <taxon>Campylobacterota</taxon>
        <taxon>Epsilonproteobacteria</taxon>
        <taxon>Campylobacterales</taxon>
        <taxon>Helicobacteraceae</taxon>
        <taxon>Helicobacter</taxon>
    </lineage>
</organism>
<sequence>MKKIVLVMFVVIHSYATSDTIFALQSTFKKNINEYYKLWAIGYCMGHFEVERNVKFEFQEMPARFSIDDLKISKIVYLLGVEPLNEIKDYIDKNNSYFEKDKANHCLELLLKPNYKPKGHHSLDDEVKRIVKKYCKDCK</sequence>
<evidence type="ECO:0000313" key="1">
    <source>
        <dbReference type="EMBL" id="TLE02644.1"/>
    </source>
</evidence>
<name>A0A6D2C830_9HELI</name>
<comment type="caution">
    <text evidence="1">The sequence shown here is derived from an EMBL/GenBank/DDBJ whole genome shotgun (WGS) entry which is preliminary data.</text>
</comment>
<dbReference type="AlphaFoldDB" id="A0A6D2C830"/>
<evidence type="ECO:0000313" key="2">
    <source>
        <dbReference type="Proteomes" id="UP000029870"/>
    </source>
</evidence>
<gene>
    <name evidence="1" type="ORF">LS77_009900</name>
</gene>
<dbReference type="Proteomes" id="UP000029870">
    <property type="component" value="Unassembled WGS sequence"/>
</dbReference>
<accession>A0A6D2C830</accession>
<dbReference type="RefSeq" id="WP_004085250.1">
    <property type="nucleotide sequence ID" value="NZ_JAERIZ010000075.1"/>
</dbReference>
<proteinExistence type="predicted"/>
<dbReference type="EMBL" id="JRPH02000039">
    <property type="protein sequence ID" value="TLE02644.1"/>
    <property type="molecule type" value="Genomic_DNA"/>
</dbReference>
<dbReference type="GeneID" id="60656069"/>
<reference evidence="1 2" key="1">
    <citation type="journal article" date="2014" name="Genome Announc.">
        <title>Draft genome sequences of eight enterohepatic helicobacter species isolated from both laboratory and wild rodents.</title>
        <authorList>
            <person name="Sheh A."/>
            <person name="Shen Z."/>
            <person name="Fox J.G."/>
        </authorList>
    </citation>
    <scope>NUCLEOTIDE SEQUENCE [LARGE SCALE GENOMIC DNA]</scope>
    <source>
        <strain evidence="1 2">Missouri</strain>
    </source>
</reference>
<protein>
    <submittedName>
        <fullName evidence="1">Uncharacterized protein</fullName>
    </submittedName>
</protein>